<evidence type="ECO:0000256" key="6">
    <source>
        <dbReference type="ARBA" id="ARBA00023157"/>
    </source>
</evidence>
<feature type="domain" description="TIL" evidence="8">
    <location>
        <begin position="23"/>
        <end position="76"/>
    </location>
</feature>
<dbReference type="SUPFAM" id="SSF57567">
    <property type="entry name" value="Serine protease inhibitors"/>
    <property type="match status" value="1"/>
</dbReference>
<comment type="subcellular location">
    <subcellularLocation>
        <location evidence="1">Secreted</location>
    </subcellularLocation>
</comment>
<comment type="similarity">
    <text evidence="2">Belongs to the serine protease inhibitor-like (TIL domain-containing) family.</text>
</comment>
<accession>A0ABP1NBV8</accession>
<dbReference type="EMBL" id="CAXAJV020001288">
    <property type="protein sequence ID" value="CAL7938495.1"/>
    <property type="molecule type" value="Genomic_DNA"/>
</dbReference>
<protein>
    <recommendedName>
        <fullName evidence="8">TIL domain-containing protein</fullName>
    </recommendedName>
</protein>
<dbReference type="Proteomes" id="UP001642520">
    <property type="component" value="Unassembled WGS sequence"/>
</dbReference>
<dbReference type="Pfam" id="PF01826">
    <property type="entry name" value="TIL"/>
    <property type="match status" value="1"/>
</dbReference>
<evidence type="ECO:0000313" key="9">
    <source>
        <dbReference type="EMBL" id="CAL7938495.1"/>
    </source>
</evidence>
<keyword evidence="6" id="KW-1015">Disulfide bond</keyword>
<keyword evidence="5" id="KW-0722">Serine protease inhibitor</keyword>
<organism evidence="9 10">
    <name type="scientific">Xylocopa violacea</name>
    <name type="common">Violet carpenter bee</name>
    <name type="synonym">Apis violacea</name>
    <dbReference type="NCBI Taxonomy" id="135666"/>
    <lineage>
        <taxon>Eukaryota</taxon>
        <taxon>Metazoa</taxon>
        <taxon>Ecdysozoa</taxon>
        <taxon>Arthropoda</taxon>
        <taxon>Hexapoda</taxon>
        <taxon>Insecta</taxon>
        <taxon>Pterygota</taxon>
        <taxon>Neoptera</taxon>
        <taxon>Endopterygota</taxon>
        <taxon>Hymenoptera</taxon>
        <taxon>Apocrita</taxon>
        <taxon>Aculeata</taxon>
        <taxon>Apoidea</taxon>
        <taxon>Anthophila</taxon>
        <taxon>Apidae</taxon>
        <taxon>Xylocopa</taxon>
        <taxon>Xylocopa</taxon>
    </lineage>
</organism>
<keyword evidence="4" id="KW-0646">Protease inhibitor</keyword>
<feature type="chain" id="PRO_5045706312" description="TIL domain-containing protein" evidence="7">
    <location>
        <begin position="21"/>
        <end position="76"/>
    </location>
</feature>
<sequence length="76" mass="8191">MSRTLFVLLAVMAILASSFGQQCGPNEEFKSCGSACEPSCAKPRTTVCTYQCKIGCQCKDGYLRNNARSCVLPAEC</sequence>
<evidence type="ECO:0000256" key="4">
    <source>
        <dbReference type="ARBA" id="ARBA00022690"/>
    </source>
</evidence>
<comment type="caution">
    <text evidence="9">The sequence shown here is derived from an EMBL/GenBank/DDBJ whole genome shotgun (WGS) entry which is preliminary data.</text>
</comment>
<evidence type="ECO:0000313" key="10">
    <source>
        <dbReference type="Proteomes" id="UP001642520"/>
    </source>
</evidence>
<proteinExistence type="inferred from homology"/>
<dbReference type="PANTHER" id="PTHR23259">
    <property type="entry name" value="RIDDLE"/>
    <property type="match status" value="1"/>
</dbReference>
<gene>
    <name evidence="9" type="ORF">XYLVIOL_LOCUS3314</name>
</gene>
<evidence type="ECO:0000256" key="7">
    <source>
        <dbReference type="SAM" id="SignalP"/>
    </source>
</evidence>
<feature type="signal peptide" evidence="7">
    <location>
        <begin position="1"/>
        <end position="20"/>
    </location>
</feature>
<name>A0ABP1NBV8_XYLVO</name>
<dbReference type="InterPro" id="IPR002919">
    <property type="entry name" value="TIL_dom"/>
</dbReference>
<keyword evidence="3" id="KW-0964">Secreted</keyword>
<evidence type="ECO:0000256" key="2">
    <source>
        <dbReference type="ARBA" id="ARBA00007611"/>
    </source>
</evidence>
<reference evidence="9 10" key="1">
    <citation type="submission" date="2024-08" db="EMBL/GenBank/DDBJ databases">
        <authorList>
            <person name="Will J Nash"/>
            <person name="Angela Man"/>
            <person name="Seanna McTaggart"/>
            <person name="Kendall Baker"/>
            <person name="Tom Barker"/>
            <person name="Leah Catchpole"/>
            <person name="Alex Durrant"/>
            <person name="Karim Gharbi"/>
            <person name="Naomi Irish"/>
            <person name="Gemy Kaithakottil"/>
            <person name="Debby Ku"/>
            <person name="Aaliyah Providence"/>
            <person name="Felix Shaw"/>
            <person name="David Swarbreck"/>
            <person name="Chris Watkins"/>
            <person name="Ann M. McCartney"/>
            <person name="Giulio Formenti"/>
            <person name="Alice Mouton"/>
            <person name="Noel Vella"/>
            <person name="Bjorn M von Reumont"/>
            <person name="Adriana Vella"/>
            <person name="Wilfried Haerty"/>
        </authorList>
    </citation>
    <scope>NUCLEOTIDE SEQUENCE [LARGE SCALE GENOMIC DNA]</scope>
</reference>
<evidence type="ECO:0000256" key="3">
    <source>
        <dbReference type="ARBA" id="ARBA00022525"/>
    </source>
</evidence>
<dbReference type="InterPro" id="IPR051368">
    <property type="entry name" value="SerProtInhib-TIL_Domain"/>
</dbReference>
<keyword evidence="10" id="KW-1185">Reference proteome</keyword>
<keyword evidence="7" id="KW-0732">Signal</keyword>
<evidence type="ECO:0000256" key="1">
    <source>
        <dbReference type="ARBA" id="ARBA00004613"/>
    </source>
</evidence>
<dbReference type="Gene3D" id="2.10.25.10">
    <property type="entry name" value="Laminin"/>
    <property type="match status" value="1"/>
</dbReference>
<evidence type="ECO:0000259" key="8">
    <source>
        <dbReference type="Pfam" id="PF01826"/>
    </source>
</evidence>
<dbReference type="PANTHER" id="PTHR23259:SF70">
    <property type="entry name" value="ACCESSORY GLAND PROTEIN ACP62F-RELATED"/>
    <property type="match status" value="1"/>
</dbReference>
<dbReference type="InterPro" id="IPR036084">
    <property type="entry name" value="Ser_inhib-like_sf"/>
</dbReference>
<evidence type="ECO:0000256" key="5">
    <source>
        <dbReference type="ARBA" id="ARBA00022900"/>
    </source>
</evidence>
<dbReference type="CDD" id="cd19941">
    <property type="entry name" value="TIL"/>
    <property type="match status" value="1"/>
</dbReference>